<proteinExistence type="predicted"/>
<dbReference type="EMBL" id="IACJ01004756">
    <property type="protein sequence ID" value="LAA35651.1"/>
    <property type="molecule type" value="Transcribed_RNA"/>
</dbReference>
<dbReference type="AlphaFoldDB" id="A0A2D4EKL0"/>
<evidence type="ECO:0000313" key="1">
    <source>
        <dbReference type="EMBL" id="LAA35651.1"/>
    </source>
</evidence>
<reference evidence="1" key="1">
    <citation type="submission" date="2017-07" db="EMBL/GenBank/DDBJ databases">
        <authorList>
            <person name="Mikheyev A."/>
            <person name="Grau M."/>
        </authorList>
    </citation>
    <scope>NUCLEOTIDE SEQUENCE</scope>
    <source>
        <tissue evidence="1">Venom_gland</tissue>
    </source>
</reference>
<accession>A0A2D4EKL0</accession>
<reference evidence="1" key="2">
    <citation type="submission" date="2017-11" db="EMBL/GenBank/DDBJ databases">
        <title>Coralsnake Venomics: Analyses of Venom Gland Transcriptomes and Proteomes of Six Brazilian Taxa.</title>
        <authorList>
            <person name="Aird S.D."/>
            <person name="Jorge da Silva N."/>
            <person name="Qiu L."/>
            <person name="Villar-Briones A."/>
            <person name="Aparecida-Saddi V."/>
            <person name="Campos-Telles M.P."/>
            <person name="Grau M."/>
            <person name="Mikheyev A.S."/>
        </authorList>
    </citation>
    <scope>NUCLEOTIDE SEQUENCE</scope>
    <source>
        <tissue evidence="1">Venom_gland</tissue>
    </source>
</reference>
<protein>
    <submittedName>
        <fullName evidence="1">Uncharacterized protein</fullName>
    </submittedName>
</protein>
<organism evidence="1">
    <name type="scientific">Micrurus corallinus</name>
    <name type="common">Brazilian coral snake</name>
    <dbReference type="NCBI Taxonomy" id="54390"/>
    <lineage>
        <taxon>Eukaryota</taxon>
        <taxon>Metazoa</taxon>
        <taxon>Chordata</taxon>
        <taxon>Craniata</taxon>
        <taxon>Vertebrata</taxon>
        <taxon>Euteleostomi</taxon>
        <taxon>Lepidosauria</taxon>
        <taxon>Squamata</taxon>
        <taxon>Bifurcata</taxon>
        <taxon>Unidentata</taxon>
        <taxon>Episquamata</taxon>
        <taxon>Toxicofera</taxon>
        <taxon>Serpentes</taxon>
        <taxon>Colubroidea</taxon>
        <taxon>Elapidae</taxon>
        <taxon>Elapinae</taxon>
        <taxon>Micrurus</taxon>
    </lineage>
</organism>
<sequence>MRYLGHCKLHRTIIPLENLHCGRFQTMSSSSKCEMVYILSIYNKCCSAFCSLKVLCGKLTKTFLLTEGISRVCLNKKKILLLDPESSLLGGSNSEFKITSCPFRNENCMECLP</sequence>
<name>A0A2D4EKL0_MICCO</name>